<dbReference type="STRING" id="270351.Maq22A_c04785"/>
<dbReference type="Proteomes" id="UP000061432">
    <property type="component" value="Chromosome"/>
</dbReference>
<dbReference type="EMBL" id="AP014704">
    <property type="protein sequence ID" value="BAQ44363.1"/>
    <property type="molecule type" value="Genomic_DNA"/>
</dbReference>
<evidence type="ECO:0000256" key="1">
    <source>
        <dbReference type="SAM" id="Phobius"/>
    </source>
</evidence>
<organism evidence="2 3">
    <name type="scientific">Methylobacterium aquaticum</name>
    <dbReference type="NCBI Taxonomy" id="270351"/>
    <lineage>
        <taxon>Bacteria</taxon>
        <taxon>Pseudomonadati</taxon>
        <taxon>Pseudomonadota</taxon>
        <taxon>Alphaproteobacteria</taxon>
        <taxon>Hyphomicrobiales</taxon>
        <taxon>Methylobacteriaceae</taxon>
        <taxon>Methylobacterium</taxon>
    </lineage>
</organism>
<accession>A0A0C6F7Q3</accession>
<protein>
    <submittedName>
        <fullName evidence="2">Uncharacterized protein</fullName>
    </submittedName>
</protein>
<proteinExistence type="predicted"/>
<keyword evidence="1" id="KW-0472">Membrane</keyword>
<evidence type="ECO:0000313" key="3">
    <source>
        <dbReference type="Proteomes" id="UP000061432"/>
    </source>
</evidence>
<reference evidence="3" key="2">
    <citation type="submission" date="2015-01" db="EMBL/GenBank/DDBJ databases">
        <title>Complete genome sequence of Methylobacterium aquaticum strain 22A.</title>
        <authorList>
            <person name="Tani A."/>
            <person name="Ogura Y."/>
            <person name="Hayashi T."/>
        </authorList>
    </citation>
    <scope>NUCLEOTIDE SEQUENCE [LARGE SCALE GENOMIC DNA]</scope>
    <source>
        <strain evidence="3">MA-22A</strain>
    </source>
</reference>
<dbReference type="PATRIC" id="fig|270351.10.peg.922"/>
<reference evidence="2 3" key="1">
    <citation type="journal article" date="2015" name="Genome Announc.">
        <title>Complete Genome Sequence of Methylobacterium aquaticum Strain 22A, Isolated from Racomitrium japonicum Moss.</title>
        <authorList>
            <person name="Tani A."/>
            <person name="Ogura Y."/>
            <person name="Hayashi T."/>
            <person name="Kimbara K."/>
        </authorList>
    </citation>
    <scope>NUCLEOTIDE SEQUENCE [LARGE SCALE GENOMIC DNA]</scope>
    <source>
        <strain evidence="2 3">MA-22A</strain>
    </source>
</reference>
<name>A0A0C6F7Q3_9HYPH</name>
<evidence type="ECO:0000313" key="2">
    <source>
        <dbReference type="EMBL" id="BAQ44363.1"/>
    </source>
</evidence>
<keyword evidence="1" id="KW-1133">Transmembrane helix</keyword>
<feature type="transmembrane region" description="Helical" evidence="1">
    <location>
        <begin position="43"/>
        <end position="63"/>
    </location>
</feature>
<gene>
    <name evidence="2" type="ORF">Maq22A_c04785</name>
</gene>
<sequence length="67" mass="6970">MLGVILIALIGYGTAALLFAMALQALADGVKATTKSARREERNAFYGGIFLALAMAGVTRWLLGGAL</sequence>
<dbReference type="AlphaFoldDB" id="A0A0C6F7Q3"/>
<keyword evidence="1" id="KW-0812">Transmembrane</keyword>
<dbReference type="KEGG" id="maqu:Maq22A_c04785"/>